<sequence length="396" mass="42291">MTLRPRPEKRDPLQRKVERHVPAGLRSRAMHAMSARAAQGRFVLQQCVECSAVTYPPRDICPVCWGELAWRDQVQGATLLAETTVRVTTDLYFRAHMPWRMGTIALDAGPVALAHLSRNLTVGGRADVRLMIDKGGNAALFAMAAGEEPDMSDKQWREFVVPVRDRTILVTDGRGAVGQAVVAALQAAGAASVVVGLPAPAQPPAALAGLTGVRIVPLDLTDTRSVSECLTDIAGPLDIVVNTARFVRRGDGLIDQKHALDVTVLGLLRLTQGCAPMLQGRPSGAFVDIVSSAALAPDAGFPAFSAAQAAHLSLLQSFRHQMRGSGVRVMTLFTGPVDDEDHQSVPMPKVAPSRIAKGVVDALEGGREQLCVGDAAVDAMARWSDDPALYIREKNL</sequence>
<dbReference type="Proteomes" id="UP001176471">
    <property type="component" value="Unassembled WGS sequence"/>
</dbReference>
<gene>
    <name evidence="2" type="ORF">Q4610_10950</name>
</gene>
<dbReference type="EMBL" id="JAUQOM010000004">
    <property type="protein sequence ID" value="MDO7835560.1"/>
    <property type="molecule type" value="Genomic_DNA"/>
</dbReference>
<keyword evidence="3" id="KW-1185">Reference proteome</keyword>
<dbReference type="PANTHER" id="PTHR34075:SF5">
    <property type="entry name" value="BLR3430 PROTEIN"/>
    <property type="match status" value="1"/>
</dbReference>
<dbReference type="InterPro" id="IPR052513">
    <property type="entry name" value="Thioester_dehydratase-like"/>
</dbReference>
<dbReference type="InterPro" id="IPR022002">
    <property type="entry name" value="ChsH2_Znr"/>
</dbReference>
<accession>A0ABT8ZLY0</accession>
<proteinExistence type="predicted"/>
<dbReference type="Gene3D" id="6.10.30.10">
    <property type="match status" value="1"/>
</dbReference>
<dbReference type="InterPro" id="IPR036291">
    <property type="entry name" value="NAD(P)-bd_dom_sf"/>
</dbReference>
<dbReference type="Gene3D" id="3.40.50.720">
    <property type="entry name" value="NAD(P)-binding Rossmann-like Domain"/>
    <property type="match status" value="1"/>
</dbReference>
<evidence type="ECO:0000313" key="3">
    <source>
        <dbReference type="Proteomes" id="UP001176471"/>
    </source>
</evidence>
<protein>
    <submittedName>
        <fullName evidence="2">SDR family NAD(P)-dependent oxidoreductase</fullName>
    </submittedName>
</protein>
<dbReference type="SUPFAM" id="SSF51735">
    <property type="entry name" value="NAD(P)-binding Rossmann-fold domains"/>
    <property type="match status" value="1"/>
</dbReference>
<evidence type="ECO:0000259" key="1">
    <source>
        <dbReference type="Pfam" id="PF12172"/>
    </source>
</evidence>
<dbReference type="RefSeq" id="WP_304535985.1">
    <property type="nucleotide sequence ID" value="NZ_JAUQOM010000004.1"/>
</dbReference>
<dbReference type="PRINTS" id="PR00081">
    <property type="entry name" value="GDHRDH"/>
</dbReference>
<dbReference type="Pfam" id="PF12172">
    <property type="entry name" value="zf-ChsH2"/>
    <property type="match status" value="1"/>
</dbReference>
<dbReference type="Pfam" id="PF00106">
    <property type="entry name" value="adh_short"/>
    <property type="match status" value="1"/>
</dbReference>
<name>A0ABT8ZLY0_9SPHN</name>
<comment type="caution">
    <text evidence="2">The sequence shown here is derived from an EMBL/GenBank/DDBJ whole genome shotgun (WGS) entry which is preliminary data.</text>
</comment>
<dbReference type="PANTHER" id="PTHR34075">
    <property type="entry name" value="BLR3430 PROTEIN"/>
    <property type="match status" value="1"/>
</dbReference>
<organism evidence="2 3">
    <name type="scientific">Sphingobium cyanobacteriorum</name>
    <dbReference type="NCBI Taxonomy" id="3063954"/>
    <lineage>
        <taxon>Bacteria</taxon>
        <taxon>Pseudomonadati</taxon>
        <taxon>Pseudomonadota</taxon>
        <taxon>Alphaproteobacteria</taxon>
        <taxon>Sphingomonadales</taxon>
        <taxon>Sphingomonadaceae</taxon>
        <taxon>Sphingobium</taxon>
    </lineage>
</organism>
<feature type="domain" description="ChsH2 rubredoxin-like zinc ribbon" evidence="1">
    <location>
        <begin position="36"/>
        <end position="67"/>
    </location>
</feature>
<dbReference type="SUPFAM" id="SSF50249">
    <property type="entry name" value="Nucleic acid-binding proteins"/>
    <property type="match status" value="1"/>
</dbReference>
<dbReference type="InterPro" id="IPR012340">
    <property type="entry name" value="NA-bd_OB-fold"/>
</dbReference>
<dbReference type="InterPro" id="IPR002347">
    <property type="entry name" value="SDR_fam"/>
</dbReference>
<reference evidence="2" key="1">
    <citation type="submission" date="2023-07" db="EMBL/GenBank/DDBJ databases">
        <title>Bacterial whole genome sequence for Sphingobium sp. HBC34.</title>
        <authorList>
            <person name="Le V."/>
            <person name="Ko S.-R."/>
            <person name="Ahn C.-Y."/>
            <person name="Oh H.-M."/>
        </authorList>
    </citation>
    <scope>NUCLEOTIDE SEQUENCE</scope>
    <source>
        <strain evidence="2">HBC34</strain>
    </source>
</reference>
<evidence type="ECO:0000313" key="2">
    <source>
        <dbReference type="EMBL" id="MDO7835560.1"/>
    </source>
</evidence>